<evidence type="ECO:0000313" key="4">
    <source>
        <dbReference type="Proteomes" id="UP000051494"/>
    </source>
</evidence>
<dbReference type="RefSeq" id="WP_057622907.1">
    <property type="nucleotide sequence ID" value="NZ_LKHV02000001.1"/>
</dbReference>
<dbReference type="AlphaFoldDB" id="A0A0Q9YHG9"/>
<reference evidence="3" key="2">
    <citation type="journal article" date="2016" name="Genome Announc.">
        <title>Draft Genome Sequences of Two Novel Amoeba-Resistant Intranuclear Bacteria, 'Candidatus Berkiella cookevillensis' and 'Candidatus Berkiella aquae'.</title>
        <authorList>
            <person name="Mehari Y.T."/>
            <person name="Arivett B.A."/>
            <person name="Farone A.L."/>
            <person name="Gunderson J.H."/>
            <person name="Farone M.B."/>
        </authorList>
    </citation>
    <scope>NUCLEOTIDE SEQUENCE</scope>
    <source>
        <strain evidence="3">CC99</strain>
    </source>
</reference>
<protein>
    <submittedName>
        <fullName evidence="2">Uncharacterized protein</fullName>
    </submittedName>
</protein>
<comment type="caution">
    <text evidence="2">The sequence shown here is derived from an EMBL/GenBank/DDBJ whole genome shotgun (WGS) entry which is preliminary data.</text>
</comment>
<feature type="region of interest" description="Disordered" evidence="1">
    <location>
        <begin position="187"/>
        <end position="206"/>
    </location>
</feature>
<evidence type="ECO:0000313" key="2">
    <source>
        <dbReference type="EMBL" id="KRG20075.1"/>
    </source>
</evidence>
<gene>
    <name evidence="2" type="ORF">CC99x_00296</name>
    <name evidence="3" type="ORF">CC99x_005455</name>
</gene>
<organism evidence="2">
    <name type="scientific">Candidatus Berkiella cookevillensis</name>
    <dbReference type="NCBI Taxonomy" id="437022"/>
    <lineage>
        <taxon>Bacteria</taxon>
        <taxon>Pseudomonadati</taxon>
        <taxon>Pseudomonadota</taxon>
        <taxon>Gammaproteobacteria</taxon>
        <taxon>Candidatus Berkiellales</taxon>
        <taxon>Candidatus Berkiellaceae</taxon>
        <taxon>Candidatus Berkiella</taxon>
    </lineage>
</organism>
<evidence type="ECO:0000256" key="1">
    <source>
        <dbReference type="SAM" id="MobiDB-lite"/>
    </source>
</evidence>
<name>A0A0Q9YHG9_9GAMM</name>
<evidence type="ECO:0000313" key="3">
    <source>
        <dbReference type="EMBL" id="MCS5708348.1"/>
    </source>
</evidence>
<reference evidence="3" key="3">
    <citation type="submission" date="2021-06" db="EMBL/GenBank/DDBJ databases">
        <title>Genomic Description and Analysis of Intracellular Bacteria, Candidatus Berkiella cookevillensis and Candidatus Berkiella aquae.</title>
        <authorList>
            <person name="Kidane D.T."/>
            <person name="Mehari Y.T."/>
            <person name="Rice F.C."/>
            <person name="Arivett B.A."/>
            <person name="Farone A.L."/>
            <person name="Berk S.G."/>
            <person name="Farone M.B."/>
        </authorList>
    </citation>
    <scope>NUCLEOTIDE SEQUENCE</scope>
    <source>
        <strain evidence="3">CC99</strain>
    </source>
</reference>
<keyword evidence="4" id="KW-1185">Reference proteome</keyword>
<dbReference type="EMBL" id="LKHV01000001">
    <property type="protein sequence ID" value="KRG20075.1"/>
    <property type="molecule type" value="Genomic_DNA"/>
</dbReference>
<dbReference type="EMBL" id="LKHV02000001">
    <property type="protein sequence ID" value="MCS5708348.1"/>
    <property type="molecule type" value="Genomic_DNA"/>
</dbReference>
<dbReference type="Proteomes" id="UP000051494">
    <property type="component" value="Unassembled WGS sequence"/>
</dbReference>
<accession>A0A0Q9YHG9</accession>
<reference evidence="2" key="1">
    <citation type="submission" date="2015-09" db="EMBL/GenBank/DDBJ databases">
        <title>Draft Genome Sequences of Two Novel Amoeba-resistant Intranuclear Bacteria, Candidatus Berkiella cookevillensis and Candidatus Berkiella aquae.</title>
        <authorList>
            <person name="Mehari Y.T."/>
            <person name="Arivett B.A."/>
            <person name="Farone A.L."/>
            <person name="Gunderson J.H."/>
            <person name="Farone M.B."/>
        </authorList>
    </citation>
    <scope>NUCLEOTIDE SEQUENCE [LARGE SCALE GENOMIC DNA]</scope>
    <source>
        <strain evidence="2">CC99</strain>
    </source>
</reference>
<proteinExistence type="predicted"/>
<sequence>MALRRHSDGTFDLKLYVHPTKSTVFQFSLLLDDYDYDAYITATPSEKALIEFFVEKKGNARAKESYAEIIKSHREREAAEKAAQTIPSSDPVEQLASTVEKLSLSTEAKYTAEDAERFLAISGKPGAISALTNDDQQKFVYWKIDRLQALIAKQQSLEADALELNRRRDLLLMQTGQKILAEIAEQGQSTSSVLDSSSTKKITFTQ</sequence>